<organism evidence="2 3">
    <name type="scientific">Candidatus Accumulibacter adjunctus</name>
    <dbReference type="NCBI Taxonomy" id="1454001"/>
    <lineage>
        <taxon>Bacteria</taxon>
        <taxon>Pseudomonadati</taxon>
        <taxon>Pseudomonadota</taxon>
        <taxon>Betaproteobacteria</taxon>
        <taxon>Candidatus Accumulibacter</taxon>
    </lineage>
</organism>
<gene>
    <name evidence="2" type="ORF">AW08_03131</name>
</gene>
<dbReference type="Proteomes" id="UP000020218">
    <property type="component" value="Unassembled WGS sequence"/>
</dbReference>
<dbReference type="EMBL" id="JFAX01000021">
    <property type="protein sequence ID" value="EXI65610.1"/>
    <property type="molecule type" value="Genomic_DNA"/>
</dbReference>
<dbReference type="AlphaFoldDB" id="A0A011NMF2"/>
<keyword evidence="3" id="KW-1185">Reference proteome</keyword>
<protein>
    <submittedName>
        <fullName evidence="2">Uncharacterized protein</fullName>
    </submittedName>
</protein>
<accession>A0A011NMF2</accession>
<name>A0A011NMF2_9PROT</name>
<comment type="caution">
    <text evidence="2">The sequence shown here is derived from an EMBL/GenBank/DDBJ whole genome shotgun (WGS) entry which is preliminary data.</text>
</comment>
<evidence type="ECO:0000313" key="2">
    <source>
        <dbReference type="EMBL" id="EXI65610.1"/>
    </source>
</evidence>
<reference evidence="2" key="1">
    <citation type="submission" date="2014-02" db="EMBL/GenBank/DDBJ databases">
        <title>Expanding our view of genomic diversity in Candidatus Accumulibacter clades.</title>
        <authorList>
            <person name="Skennerton C.T."/>
            <person name="Barr J.J."/>
            <person name="Slater F.R."/>
            <person name="Bond P.L."/>
            <person name="Tyson G.W."/>
        </authorList>
    </citation>
    <scope>NUCLEOTIDE SEQUENCE [LARGE SCALE GENOMIC DNA]</scope>
</reference>
<sequence>MLLPLGEDGVIEILRRRTVDRQQRQRTQVDPSLPGIRRHGFRQAGGFGQRRRRELEGQRVLAQRDLDLHSRIGVVAEHLDDPSHRLGVAVGLLDDLDRHHRAGTDASHLFRCDQDVLVDAPVFGHHQRDAVLDEDTADDAAVGSLEHFDDDALAAPAPVDADDTHQSPVTMQHLRHLPRFERQILTAVIGDEEAVAVGMSLDPAGNQAGTLRQQVALLAVAQQLSFPLHRPQATLEGAGFFLVDVEQAPQHLEGDRPALLGQHLQNVLARWQRLLVALLLALEMRIAPADRRQADY</sequence>
<feature type="region of interest" description="Disordered" evidence="1">
    <location>
        <begin position="22"/>
        <end position="41"/>
    </location>
</feature>
<evidence type="ECO:0000256" key="1">
    <source>
        <dbReference type="SAM" id="MobiDB-lite"/>
    </source>
</evidence>
<proteinExistence type="predicted"/>
<evidence type="ECO:0000313" key="3">
    <source>
        <dbReference type="Proteomes" id="UP000020218"/>
    </source>
</evidence>